<protein>
    <submittedName>
        <fullName evidence="1">Uncharacterized protein</fullName>
    </submittedName>
</protein>
<dbReference type="AlphaFoldDB" id="A0A0D0BSP1"/>
<dbReference type="Proteomes" id="UP000054538">
    <property type="component" value="Unassembled WGS sequence"/>
</dbReference>
<reference evidence="1 2" key="1">
    <citation type="submission" date="2014-04" db="EMBL/GenBank/DDBJ databases">
        <authorList>
            <consortium name="DOE Joint Genome Institute"/>
            <person name="Kuo A."/>
            <person name="Kohler A."/>
            <person name="Jargeat P."/>
            <person name="Nagy L.G."/>
            <person name="Floudas D."/>
            <person name="Copeland A."/>
            <person name="Barry K.W."/>
            <person name="Cichocki N."/>
            <person name="Veneault-Fourrey C."/>
            <person name="LaButti K."/>
            <person name="Lindquist E.A."/>
            <person name="Lipzen A."/>
            <person name="Lundell T."/>
            <person name="Morin E."/>
            <person name="Murat C."/>
            <person name="Sun H."/>
            <person name="Tunlid A."/>
            <person name="Henrissat B."/>
            <person name="Grigoriev I.V."/>
            <person name="Hibbett D.S."/>
            <person name="Martin F."/>
            <person name="Nordberg H.P."/>
            <person name="Cantor M.N."/>
            <person name="Hua S.X."/>
        </authorList>
    </citation>
    <scope>NUCLEOTIDE SEQUENCE [LARGE SCALE GENOMIC DNA]</scope>
    <source>
        <strain evidence="1 2">Ve08.2h10</strain>
    </source>
</reference>
<evidence type="ECO:0000313" key="2">
    <source>
        <dbReference type="Proteomes" id="UP000054538"/>
    </source>
</evidence>
<dbReference type="HOGENOM" id="CLU_2942461_0_0_1"/>
<gene>
    <name evidence="1" type="ORF">PAXRUDRAFT_19879</name>
</gene>
<reference evidence="2" key="2">
    <citation type="submission" date="2015-01" db="EMBL/GenBank/DDBJ databases">
        <title>Evolutionary Origins and Diversification of the Mycorrhizal Mutualists.</title>
        <authorList>
            <consortium name="DOE Joint Genome Institute"/>
            <consortium name="Mycorrhizal Genomics Consortium"/>
            <person name="Kohler A."/>
            <person name="Kuo A."/>
            <person name="Nagy L.G."/>
            <person name="Floudas D."/>
            <person name="Copeland A."/>
            <person name="Barry K.W."/>
            <person name="Cichocki N."/>
            <person name="Veneault-Fourrey C."/>
            <person name="LaButti K."/>
            <person name="Lindquist E.A."/>
            <person name="Lipzen A."/>
            <person name="Lundell T."/>
            <person name="Morin E."/>
            <person name="Murat C."/>
            <person name="Riley R."/>
            <person name="Ohm R."/>
            <person name="Sun H."/>
            <person name="Tunlid A."/>
            <person name="Henrissat B."/>
            <person name="Grigoriev I.V."/>
            <person name="Hibbett D.S."/>
            <person name="Martin F."/>
        </authorList>
    </citation>
    <scope>NUCLEOTIDE SEQUENCE [LARGE SCALE GENOMIC DNA]</scope>
    <source>
        <strain evidence="2">Ve08.2h10</strain>
    </source>
</reference>
<dbReference type="InParanoid" id="A0A0D0BSP1"/>
<sequence>MRNHLLKVNLTPVSSLYRHSALNMTTLPKLCNANYSQQERKCAKQQVKASAMSLGALIPI</sequence>
<evidence type="ECO:0000313" key="1">
    <source>
        <dbReference type="EMBL" id="KIK74432.1"/>
    </source>
</evidence>
<organism evidence="1 2">
    <name type="scientific">Paxillus rubicundulus Ve08.2h10</name>
    <dbReference type="NCBI Taxonomy" id="930991"/>
    <lineage>
        <taxon>Eukaryota</taxon>
        <taxon>Fungi</taxon>
        <taxon>Dikarya</taxon>
        <taxon>Basidiomycota</taxon>
        <taxon>Agaricomycotina</taxon>
        <taxon>Agaricomycetes</taxon>
        <taxon>Agaricomycetidae</taxon>
        <taxon>Boletales</taxon>
        <taxon>Paxilineae</taxon>
        <taxon>Paxillaceae</taxon>
        <taxon>Paxillus</taxon>
    </lineage>
</organism>
<proteinExistence type="predicted"/>
<dbReference type="EMBL" id="KN828869">
    <property type="protein sequence ID" value="KIK74432.1"/>
    <property type="molecule type" value="Genomic_DNA"/>
</dbReference>
<keyword evidence="2" id="KW-1185">Reference proteome</keyword>
<name>A0A0D0BSP1_9AGAM</name>
<accession>A0A0D0BSP1</accession>